<reference evidence="4" key="2">
    <citation type="journal article" date="2021" name="Front. Microbiol.">
        <title>Aerobic Denitrification and Heterotrophic Sulfur Oxidation in the Genus Halomonas Revealed by Six Novel Species Characterizations and Genome-Based Analysis.</title>
        <authorList>
            <person name="Wang L."/>
            <person name="Shao Z."/>
        </authorList>
    </citation>
    <scope>NUCLEOTIDE SEQUENCE</scope>
    <source>
        <strain evidence="4">MCCC 1A05776</strain>
    </source>
</reference>
<dbReference type="PANTHER" id="PTHR45228:SF8">
    <property type="entry name" value="TWO-COMPONENT RESPONSE REGULATOR-RELATED"/>
    <property type="match status" value="1"/>
</dbReference>
<proteinExistence type="predicted"/>
<sequence>MNERRSEPEESSGTLLLVDDEPNVLRALGRLLRREPYRLLTAESGAQALEVMSRTEVDVVVTDSRMPGMDGAELLRRIQQQWPDCLCLMLTGHADMSATVRAINEGRLFRYVSKPWNDDELRHTLQQAFKVRHTERERLRLELLTQQQNIELAELNKGLEQRVIARTLELEQVANMLESAYGELKRSYFTATRVFSSLINRRVPRQLQTNSQVTDLVKAFAEQEGLGEDETRDLLLSASLYNLGKLTWNDRLLGLPSERLFAQDRDLYRRYPETGESLLMALEYLKEAATLVRHHRERWNGSGFPDRLKGMDIPFGARVLCLAVDFIELQRGMILPRKVPRHEALELLRKFSGRIYDPELSKRFIAMCHELAPDLGLAGQPILTVNTNTVVAGMILAQDLHSPSGVLLLNEGKELTYHLVVKLKRLEEMEGHRFTLLVRQPSETGEGS</sequence>
<dbReference type="Pfam" id="PF00072">
    <property type="entry name" value="Response_reg"/>
    <property type="match status" value="1"/>
</dbReference>
<feature type="modified residue" description="4-aspartylphosphate" evidence="1">
    <location>
        <position position="63"/>
    </location>
</feature>
<dbReference type="PANTHER" id="PTHR45228">
    <property type="entry name" value="CYCLIC DI-GMP PHOSPHODIESTERASE TM_0186-RELATED"/>
    <property type="match status" value="1"/>
</dbReference>
<evidence type="ECO:0000256" key="1">
    <source>
        <dbReference type="PROSITE-ProRule" id="PRU00169"/>
    </source>
</evidence>
<dbReference type="AlphaFoldDB" id="A0AAW4YS61"/>
<evidence type="ECO:0000313" key="4">
    <source>
        <dbReference type="EMBL" id="MCE8051759.1"/>
    </source>
</evidence>
<dbReference type="CDD" id="cd17569">
    <property type="entry name" value="REC_HupR-like"/>
    <property type="match status" value="1"/>
</dbReference>
<dbReference type="InterPro" id="IPR011006">
    <property type="entry name" value="CheY-like_superfamily"/>
</dbReference>
<reference evidence="4" key="1">
    <citation type="submission" date="2020-05" db="EMBL/GenBank/DDBJ databases">
        <authorList>
            <person name="Wang L."/>
            <person name="Shao Z."/>
        </authorList>
    </citation>
    <scope>NUCLEOTIDE SEQUENCE</scope>
    <source>
        <strain evidence="4">MCCC 1A05776</strain>
    </source>
</reference>
<protein>
    <submittedName>
        <fullName evidence="4">Response regulator</fullName>
    </submittedName>
</protein>
<comment type="caution">
    <text evidence="4">The sequence shown here is derived from an EMBL/GenBank/DDBJ whole genome shotgun (WGS) entry which is preliminary data.</text>
</comment>
<dbReference type="GO" id="GO:0008081">
    <property type="term" value="F:phosphoric diester hydrolase activity"/>
    <property type="evidence" value="ECO:0007669"/>
    <property type="project" value="UniProtKB-ARBA"/>
</dbReference>
<dbReference type="EMBL" id="JABFTS010000003">
    <property type="protein sequence ID" value="MCE8051759.1"/>
    <property type="molecule type" value="Genomic_DNA"/>
</dbReference>
<feature type="domain" description="HD-GYP" evidence="3">
    <location>
        <begin position="184"/>
        <end position="380"/>
    </location>
</feature>
<dbReference type="CDD" id="cd00077">
    <property type="entry name" value="HDc"/>
    <property type="match status" value="1"/>
</dbReference>
<dbReference type="InterPro" id="IPR003607">
    <property type="entry name" value="HD/PDEase_dom"/>
</dbReference>
<accession>A0AAW4YS61</accession>
<dbReference type="Pfam" id="PF13487">
    <property type="entry name" value="HD_5"/>
    <property type="match status" value="1"/>
</dbReference>
<dbReference type="Proteomes" id="UP001320178">
    <property type="component" value="Unassembled WGS sequence"/>
</dbReference>
<feature type="domain" description="Response regulatory" evidence="2">
    <location>
        <begin position="14"/>
        <end position="129"/>
    </location>
</feature>
<evidence type="ECO:0000259" key="3">
    <source>
        <dbReference type="PROSITE" id="PS51832"/>
    </source>
</evidence>
<gene>
    <name evidence="4" type="ORF">HOP61_10680</name>
</gene>
<dbReference type="Gene3D" id="3.40.50.2300">
    <property type="match status" value="1"/>
</dbReference>
<dbReference type="SUPFAM" id="SSF52172">
    <property type="entry name" value="CheY-like"/>
    <property type="match status" value="1"/>
</dbReference>
<dbReference type="SUPFAM" id="SSF109604">
    <property type="entry name" value="HD-domain/PDEase-like"/>
    <property type="match status" value="1"/>
</dbReference>
<dbReference type="PROSITE" id="PS50110">
    <property type="entry name" value="RESPONSE_REGULATORY"/>
    <property type="match status" value="1"/>
</dbReference>
<dbReference type="InterPro" id="IPR001789">
    <property type="entry name" value="Sig_transdc_resp-reg_receiver"/>
</dbReference>
<keyword evidence="1" id="KW-0597">Phosphoprotein</keyword>
<organism evidence="4 5">
    <name type="scientific">Billgrantia desiderata</name>
    <dbReference type="NCBI Taxonomy" id="52021"/>
    <lineage>
        <taxon>Bacteria</taxon>
        <taxon>Pseudomonadati</taxon>
        <taxon>Pseudomonadota</taxon>
        <taxon>Gammaproteobacteria</taxon>
        <taxon>Oceanospirillales</taxon>
        <taxon>Halomonadaceae</taxon>
        <taxon>Billgrantia</taxon>
    </lineage>
</organism>
<dbReference type="GO" id="GO:0000160">
    <property type="term" value="P:phosphorelay signal transduction system"/>
    <property type="evidence" value="ECO:0007669"/>
    <property type="project" value="InterPro"/>
</dbReference>
<evidence type="ECO:0000313" key="5">
    <source>
        <dbReference type="Proteomes" id="UP001320178"/>
    </source>
</evidence>
<dbReference type="PROSITE" id="PS51832">
    <property type="entry name" value="HD_GYP"/>
    <property type="match status" value="1"/>
</dbReference>
<dbReference type="SMART" id="SM00448">
    <property type="entry name" value="REC"/>
    <property type="match status" value="1"/>
</dbReference>
<dbReference type="InterPro" id="IPR052020">
    <property type="entry name" value="Cyclic_di-GMP/3'3'-cGAMP_PDE"/>
</dbReference>
<dbReference type="InterPro" id="IPR037522">
    <property type="entry name" value="HD_GYP_dom"/>
</dbReference>
<dbReference type="Gene3D" id="1.10.3210.10">
    <property type="entry name" value="Hypothetical protein af1432"/>
    <property type="match status" value="1"/>
</dbReference>
<evidence type="ECO:0000259" key="2">
    <source>
        <dbReference type="PROSITE" id="PS50110"/>
    </source>
</evidence>
<name>A0AAW4YS61_9GAMM</name>